<organism evidence="2 3">
    <name type="scientific">Chlamydomonas schloesseri</name>
    <dbReference type="NCBI Taxonomy" id="2026947"/>
    <lineage>
        <taxon>Eukaryota</taxon>
        <taxon>Viridiplantae</taxon>
        <taxon>Chlorophyta</taxon>
        <taxon>core chlorophytes</taxon>
        <taxon>Chlorophyceae</taxon>
        <taxon>CS clade</taxon>
        <taxon>Chlamydomonadales</taxon>
        <taxon>Chlamydomonadaceae</taxon>
        <taxon>Chlamydomonas</taxon>
    </lineage>
</organism>
<feature type="compositionally biased region" description="Low complexity" evidence="1">
    <location>
        <begin position="726"/>
        <end position="739"/>
    </location>
</feature>
<proteinExistence type="predicted"/>
<feature type="compositionally biased region" description="Low complexity" evidence="1">
    <location>
        <begin position="761"/>
        <end position="774"/>
    </location>
</feature>
<feature type="compositionally biased region" description="Pro residues" evidence="1">
    <location>
        <begin position="588"/>
        <end position="600"/>
    </location>
</feature>
<name>A0A835T9Z6_9CHLO</name>
<evidence type="ECO:0000313" key="2">
    <source>
        <dbReference type="EMBL" id="KAG2441338.1"/>
    </source>
</evidence>
<keyword evidence="3" id="KW-1185">Reference proteome</keyword>
<feature type="compositionally biased region" description="Gly residues" evidence="1">
    <location>
        <begin position="1073"/>
        <end position="1089"/>
    </location>
</feature>
<feature type="region of interest" description="Disordered" evidence="1">
    <location>
        <begin position="283"/>
        <end position="305"/>
    </location>
</feature>
<feature type="region of interest" description="Disordered" evidence="1">
    <location>
        <begin position="338"/>
        <end position="389"/>
    </location>
</feature>
<feature type="compositionally biased region" description="Low complexity" evidence="1">
    <location>
        <begin position="936"/>
        <end position="946"/>
    </location>
</feature>
<sequence>MARIVCSTHGGSGYESAAATASGVAGEAGALGPGQAWSLCADCGGVRMQPGCGCGCSSCSCNRRHRERRNGMLSLRQRRNGLLSLRRRRNGMMETGSGTSPGAAAGAGGVAGGNNNGDGYLEAPGVVTVRTWHVLDMPASAPASPADDDASPQHPGCMGHVGYPGSAGARPATATPLSAASASASALVRCGCACSGCCCASGDGVQLLPGCPGAAASAEPSRPPPPQLAPTHAQMRAASAGIRGRAEARPAALRVMSRSSSYTPSHRADERFHPCTCLRRAGQAAAPGEGQGSDTEAPGAGAGGAAACTPATLLTAAAAAAADEAGLLMTSRSVDTAGVGSGAAPGPAGGQSGGGGRGPAGPSTGAAVDESDYGRSGEEAAWGVGSIPSPRLGVAPGLGPMMTHVPAALLEAAPAGPLPTPPLPLSLQPHQPPAPYSQQQHHQSPLNRRLSSGLAPTGRLGSDEARAAVLTAPAAPAPAPALAAAVAAPAPAPAAVVTALPTAATDQGHLAPRHALAGAASAGSGFRSSAEAGSAAAALLAPPLAWRCQPSGPDSGGGGPGLFGEPPGSGSRPTSAAARRHDGLMQALPPPSPQPPPQPPQQWAAASEAGVAERPVPRKALSLRALMHGSADPRPVSAPSAEEANAALSQWSPVQRAAYAYGSHPHQQQLLQRPQQPQTHNGQQAGGGAAAPVTRQSLPVSLAAAAVGRAAAWLLADAGPSPRQPGAGTNTITTTVGAGTAAGPGTGTGMAMSSRPQLQRSASSLAALGPGSSARPQSLPNPEPLSSTPFGTQHLHHHHLRPPQRSGGGNPEGVLLLPPLTSGGSGTGAGAAQHHAAVVGLLPAGDAGPAACVSVARGAWTVAQQPLSGPAVSGGGSGGACVRRASTLSVATPVLSDVEDGSEGEGEEEEEGSVAEGGTAPALRLQQAAWRRARQAADVAAAGPQPNSVSGSSGGGGAASGGGRLSRTHTASEAQGGRFSRVQDTLAHGDATAGSGMHGPEEQASAEELSPSGSGGGGGGGGGGPGSGRGPAHSGTGSGAASGTSFGPALLARRQQLFAAIPPPGSTGAALSSGGGSPAGGGGGGGGGAAARLVSPPGSVGASPSGAAAVSHTAQTLTLPRIVAPPSSAASMGLGAGPGPGGR</sequence>
<comment type="caution">
    <text evidence="2">The sequence shown here is derived from an EMBL/GenBank/DDBJ whole genome shotgun (WGS) entry which is preliminary data.</text>
</comment>
<dbReference type="Proteomes" id="UP000613740">
    <property type="component" value="Unassembled WGS sequence"/>
</dbReference>
<feature type="region of interest" description="Disordered" evidence="1">
    <location>
        <begin position="1060"/>
        <end position="1143"/>
    </location>
</feature>
<feature type="compositionally biased region" description="Polar residues" evidence="1">
    <location>
        <begin position="436"/>
        <end position="450"/>
    </location>
</feature>
<dbReference type="OrthoDB" id="10642875at2759"/>
<gene>
    <name evidence="2" type="ORF">HYH02_009931</name>
</gene>
<evidence type="ECO:0000313" key="3">
    <source>
        <dbReference type="Proteomes" id="UP000613740"/>
    </source>
</evidence>
<protein>
    <submittedName>
        <fullName evidence="2">Uncharacterized protein</fullName>
    </submittedName>
</protein>
<feature type="region of interest" description="Disordered" evidence="1">
    <location>
        <begin position="548"/>
        <end position="615"/>
    </location>
</feature>
<feature type="compositionally biased region" description="Low complexity" evidence="1">
    <location>
        <begin position="1030"/>
        <end position="1046"/>
    </location>
</feature>
<feature type="compositionally biased region" description="Pro residues" evidence="1">
    <location>
        <begin position="419"/>
        <end position="435"/>
    </location>
</feature>
<evidence type="ECO:0000256" key="1">
    <source>
        <dbReference type="SAM" id="MobiDB-lite"/>
    </source>
</evidence>
<feature type="compositionally biased region" description="Polar residues" evidence="1">
    <location>
        <begin position="775"/>
        <end position="791"/>
    </location>
</feature>
<accession>A0A835T9Z6</accession>
<feature type="region of interest" description="Disordered" evidence="1">
    <location>
        <begin position="419"/>
        <end position="460"/>
    </location>
</feature>
<feature type="compositionally biased region" description="Low complexity" evidence="1">
    <location>
        <begin position="1124"/>
        <end position="1133"/>
    </location>
</feature>
<dbReference type="EMBL" id="JAEHOD010000035">
    <property type="protein sequence ID" value="KAG2441338.1"/>
    <property type="molecule type" value="Genomic_DNA"/>
</dbReference>
<feature type="compositionally biased region" description="Gly residues" evidence="1">
    <location>
        <begin position="1134"/>
        <end position="1143"/>
    </location>
</feature>
<feature type="region of interest" description="Disordered" evidence="1">
    <location>
        <begin position="720"/>
        <end position="814"/>
    </location>
</feature>
<feature type="region of interest" description="Disordered" evidence="1">
    <location>
        <begin position="936"/>
        <end position="1046"/>
    </location>
</feature>
<feature type="region of interest" description="Disordered" evidence="1">
    <location>
        <begin position="140"/>
        <end position="162"/>
    </location>
</feature>
<feature type="region of interest" description="Disordered" evidence="1">
    <location>
        <begin position="662"/>
        <end position="692"/>
    </location>
</feature>
<feature type="compositionally biased region" description="Gly residues" evidence="1">
    <location>
        <begin position="1013"/>
        <end position="1029"/>
    </location>
</feature>
<feature type="compositionally biased region" description="Low complexity" evidence="1">
    <location>
        <begin position="1060"/>
        <end position="1072"/>
    </location>
</feature>
<feature type="compositionally biased region" description="Gly residues" evidence="1">
    <location>
        <begin position="339"/>
        <end position="359"/>
    </location>
</feature>
<feature type="compositionally biased region" description="Low complexity" evidence="1">
    <location>
        <begin position="1090"/>
        <end position="1111"/>
    </location>
</feature>
<feature type="region of interest" description="Disordered" evidence="1">
    <location>
        <begin position="892"/>
        <end position="920"/>
    </location>
</feature>
<feature type="compositionally biased region" description="Gly residues" evidence="1">
    <location>
        <begin position="952"/>
        <end position="964"/>
    </location>
</feature>
<dbReference type="AlphaFoldDB" id="A0A835T9Z6"/>
<feature type="compositionally biased region" description="Low complexity" evidence="1">
    <location>
        <begin position="664"/>
        <end position="678"/>
    </location>
</feature>
<reference evidence="2" key="1">
    <citation type="journal article" date="2020" name="bioRxiv">
        <title>Comparative genomics of Chlamydomonas.</title>
        <authorList>
            <person name="Craig R.J."/>
            <person name="Hasan A.R."/>
            <person name="Ness R.W."/>
            <person name="Keightley P.D."/>
        </authorList>
    </citation>
    <scope>NUCLEOTIDE SEQUENCE</scope>
    <source>
        <strain evidence="2">CCAP 11/173</strain>
    </source>
</reference>
<feature type="compositionally biased region" description="Acidic residues" evidence="1">
    <location>
        <begin position="897"/>
        <end position="913"/>
    </location>
</feature>